<protein>
    <submittedName>
        <fullName evidence="4">DEAD (Asp-Glu-Ala-Asp) box polypeptide 4</fullName>
    </submittedName>
</protein>
<comment type="caution">
    <text evidence="4">The sequence shown here is derived from an EMBL/GenBank/DDBJ whole genome shotgun (WGS) entry which is preliminary data.</text>
</comment>
<dbReference type="PROSITE" id="PS51192">
    <property type="entry name" value="HELICASE_ATP_BIND_1"/>
    <property type="match status" value="1"/>
</dbReference>
<keyword evidence="2" id="KW-0547">Nucleotide-binding</keyword>
<dbReference type="InterPro" id="IPR011545">
    <property type="entry name" value="DEAD/DEAH_box_helicase_dom"/>
</dbReference>
<keyword evidence="1" id="KW-0378">Hydrolase</keyword>
<dbReference type="GO" id="GO:0005524">
    <property type="term" value="F:ATP binding"/>
    <property type="evidence" value="ECO:0007669"/>
    <property type="project" value="InterPro"/>
</dbReference>
<name>A0A8E0RM76_9TREM</name>
<organism evidence="4 5">
    <name type="scientific">Fasciolopsis buskii</name>
    <dbReference type="NCBI Taxonomy" id="27845"/>
    <lineage>
        <taxon>Eukaryota</taxon>
        <taxon>Metazoa</taxon>
        <taxon>Spiralia</taxon>
        <taxon>Lophotrochozoa</taxon>
        <taxon>Platyhelminthes</taxon>
        <taxon>Trematoda</taxon>
        <taxon>Digenea</taxon>
        <taxon>Plagiorchiida</taxon>
        <taxon>Echinostomata</taxon>
        <taxon>Echinostomatoidea</taxon>
        <taxon>Fasciolidae</taxon>
        <taxon>Fasciolopsis</taxon>
    </lineage>
</organism>
<reference evidence="4" key="1">
    <citation type="submission" date="2019-05" db="EMBL/GenBank/DDBJ databases">
        <title>Annotation for the trematode Fasciolopsis buski.</title>
        <authorList>
            <person name="Choi Y.-J."/>
        </authorList>
    </citation>
    <scope>NUCLEOTIDE SEQUENCE</scope>
    <source>
        <strain evidence="4">HT</strain>
        <tissue evidence="4">Whole worm</tissue>
    </source>
</reference>
<accession>A0A8E0RM76</accession>
<sequence length="106" mass="11707">MLAPIRELSCQINNEARGLSYGSETCSCVVCGEVSIMAQVRGLSNGCNILTAAPGRLVNMNSQGVVGLERVRYLLLDEADRMLDMEFEPQIRRIVELHLMPLAVQQ</sequence>
<dbReference type="Pfam" id="PF00270">
    <property type="entry name" value="DEAD"/>
    <property type="match status" value="1"/>
</dbReference>
<dbReference type="AlphaFoldDB" id="A0A8E0RM76"/>
<dbReference type="PROSITE" id="PS00039">
    <property type="entry name" value="DEAD_ATP_HELICASE"/>
    <property type="match status" value="1"/>
</dbReference>
<dbReference type="Proteomes" id="UP000728185">
    <property type="component" value="Unassembled WGS sequence"/>
</dbReference>
<dbReference type="GO" id="GO:0004386">
    <property type="term" value="F:helicase activity"/>
    <property type="evidence" value="ECO:0007669"/>
    <property type="project" value="UniProtKB-KW"/>
</dbReference>
<dbReference type="OrthoDB" id="196131at2759"/>
<dbReference type="InterPro" id="IPR014001">
    <property type="entry name" value="Helicase_ATP-bd"/>
</dbReference>
<evidence type="ECO:0000256" key="2">
    <source>
        <dbReference type="ARBA" id="ARBA00022806"/>
    </source>
</evidence>
<dbReference type="InterPro" id="IPR000629">
    <property type="entry name" value="RNA-helicase_DEAD-box_CS"/>
</dbReference>
<dbReference type="PANTHER" id="PTHR47958">
    <property type="entry name" value="ATP-DEPENDENT RNA HELICASE DBP3"/>
    <property type="match status" value="1"/>
</dbReference>
<dbReference type="GO" id="GO:0016787">
    <property type="term" value="F:hydrolase activity"/>
    <property type="evidence" value="ECO:0007669"/>
    <property type="project" value="UniProtKB-KW"/>
</dbReference>
<evidence type="ECO:0000256" key="1">
    <source>
        <dbReference type="ARBA" id="ARBA00022801"/>
    </source>
</evidence>
<keyword evidence="5" id="KW-1185">Reference proteome</keyword>
<keyword evidence="2" id="KW-0067">ATP-binding</keyword>
<evidence type="ECO:0000313" key="5">
    <source>
        <dbReference type="Proteomes" id="UP000728185"/>
    </source>
</evidence>
<dbReference type="GO" id="GO:0003676">
    <property type="term" value="F:nucleic acid binding"/>
    <property type="evidence" value="ECO:0007669"/>
    <property type="project" value="InterPro"/>
</dbReference>
<dbReference type="SUPFAM" id="SSF52540">
    <property type="entry name" value="P-loop containing nucleoside triphosphate hydrolases"/>
    <property type="match status" value="1"/>
</dbReference>
<dbReference type="Gene3D" id="3.40.50.300">
    <property type="entry name" value="P-loop containing nucleotide triphosphate hydrolases"/>
    <property type="match status" value="1"/>
</dbReference>
<feature type="domain" description="Helicase ATP-binding" evidence="3">
    <location>
        <begin position="1"/>
        <end position="106"/>
    </location>
</feature>
<keyword evidence="2" id="KW-0347">Helicase</keyword>
<evidence type="ECO:0000259" key="3">
    <source>
        <dbReference type="PROSITE" id="PS51192"/>
    </source>
</evidence>
<dbReference type="InterPro" id="IPR027417">
    <property type="entry name" value="P-loop_NTPase"/>
</dbReference>
<evidence type="ECO:0000313" key="4">
    <source>
        <dbReference type="EMBL" id="KAA0186050.1"/>
    </source>
</evidence>
<dbReference type="EMBL" id="LUCM01010003">
    <property type="protein sequence ID" value="KAA0186050.1"/>
    <property type="molecule type" value="Genomic_DNA"/>
</dbReference>
<proteinExistence type="predicted"/>
<gene>
    <name evidence="4" type="ORF">FBUS_04944</name>
</gene>